<dbReference type="EMBL" id="JBBUTF010000003">
    <property type="protein sequence ID" value="MEK8024921.1"/>
    <property type="molecule type" value="Genomic_DNA"/>
</dbReference>
<evidence type="ECO:0000313" key="1">
    <source>
        <dbReference type="EMBL" id="MEK8024921.1"/>
    </source>
</evidence>
<dbReference type="RefSeq" id="WP_341372706.1">
    <property type="nucleotide sequence ID" value="NZ_JBBUTF010000003.1"/>
</dbReference>
<reference evidence="1 2" key="1">
    <citation type="submission" date="2024-04" db="EMBL/GenBank/DDBJ databases">
        <title>Novel species of the genus Ideonella isolated from streams.</title>
        <authorList>
            <person name="Lu H."/>
        </authorList>
    </citation>
    <scope>NUCLEOTIDE SEQUENCE [LARGE SCALE GENOMIC DNA]</scope>
    <source>
        <strain evidence="1 2">BYS139W</strain>
    </source>
</reference>
<proteinExistence type="predicted"/>
<dbReference type="Proteomes" id="UP001368500">
    <property type="component" value="Unassembled WGS sequence"/>
</dbReference>
<sequence>MNALPPRLPYRMLRWFTRRDAEPAWPAAPSTLAASRLEVCPPEGWASTLSWRGRWQRLIARHDWLQLPSHPRQRLPGVRQAFLDTLFDLDDPAAATLRRRVTAAGSLRELWHLRSAVYAMVARLDTQAEAERRLQRLNLHFPVRATRGTGQDTPR</sequence>
<comment type="caution">
    <text evidence="1">The sequence shown here is derived from an EMBL/GenBank/DDBJ whole genome shotgun (WGS) entry which is preliminary data.</text>
</comment>
<name>A0ABU9B5E8_9BURK</name>
<evidence type="ECO:0000313" key="2">
    <source>
        <dbReference type="Proteomes" id="UP001368500"/>
    </source>
</evidence>
<accession>A0ABU9B5E8</accession>
<keyword evidence="2" id="KW-1185">Reference proteome</keyword>
<organism evidence="1 2">
    <name type="scientific">Pseudaquabacterium rugosum</name>
    <dbReference type="NCBI Taxonomy" id="2984194"/>
    <lineage>
        <taxon>Bacteria</taxon>
        <taxon>Pseudomonadati</taxon>
        <taxon>Pseudomonadota</taxon>
        <taxon>Betaproteobacteria</taxon>
        <taxon>Burkholderiales</taxon>
        <taxon>Sphaerotilaceae</taxon>
        <taxon>Pseudaquabacterium</taxon>
    </lineage>
</organism>
<gene>
    <name evidence="1" type="ORF">AACH11_02930</name>
</gene>
<protein>
    <submittedName>
        <fullName evidence="1">Uncharacterized protein</fullName>
    </submittedName>
</protein>